<feature type="chain" id="PRO_5042964734" evidence="1">
    <location>
        <begin position="36"/>
        <end position="203"/>
    </location>
</feature>
<keyword evidence="3" id="KW-1185">Reference proteome</keyword>
<reference evidence="2 3" key="1">
    <citation type="submission" date="2024-01" db="EMBL/GenBank/DDBJ databases">
        <title>Genome assemblies of Stephania.</title>
        <authorList>
            <person name="Yang L."/>
        </authorList>
    </citation>
    <scope>NUCLEOTIDE SEQUENCE [LARGE SCALE GENOMIC DNA]</scope>
    <source>
        <strain evidence="2">JXDWG</strain>
        <tissue evidence="2">Leaf</tissue>
    </source>
</reference>
<dbReference type="Proteomes" id="UP001419268">
    <property type="component" value="Unassembled WGS sequence"/>
</dbReference>
<keyword evidence="1" id="KW-0732">Signal</keyword>
<evidence type="ECO:0000313" key="2">
    <source>
        <dbReference type="EMBL" id="KAK9111882.1"/>
    </source>
</evidence>
<protein>
    <submittedName>
        <fullName evidence="2">Uncharacterized protein</fullName>
    </submittedName>
</protein>
<evidence type="ECO:0000313" key="3">
    <source>
        <dbReference type="Proteomes" id="UP001419268"/>
    </source>
</evidence>
<dbReference type="AlphaFoldDB" id="A0AAP0IAZ5"/>
<organism evidence="2 3">
    <name type="scientific">Stephania cephalantha</name>
    <dbReference type="NCBI Taxonomy" id="152367"/>
    <lineage>
        <taxon>Eukaryota</taxon>
        <taxon>Viridiplantae</taxon>
        <taxon>Streptophyta</taxon>
        <taxon>Embryophyta</taxon>
        <taxon>Tracheophyta</taxon>
        <taxon>Spermatophyta</taxon>
        <taxon>Magnoliopsida</taxon>
        <taxon>Ranunculales</taxon>
        <taxon>Menispermaceae</taxon>
        <taxon>Menispermoideae</taxon>
        <taxon>Cissampelideae</taxon>
        <taxon>Stephania</taxon>
    </lineage>
</organism>
<accession>A0AAP0IAZ5</accession>
<dbReference type="EMBL" id="JBBNAG010000008">
    <property type="protein sequence ID" value="KAK9111882.1"/>
    <property type="molecule type" value="Genomic_DNA"/>
</dbReference>
<sequence>MLRKSAPPPSSRSAMRRRTLAKLCICLLFKHHCLALGHSCVAAPFASPPCVVIARHHRHVVRRRRIPYFRSVASPPPSQIRRSAALLVAGIRSACGSSRIALPSLAFCVHRRRCRTCDNGARSLAPLLGPRACRLALLRRRAARSSRAAVGLRAVADRTSRARSARRLSPPIFTPLVGPAPLRCALARLDSSAAAGRPRSAPP</sequence>
<proteinExistence type="predicted"/>
<feature type="signal peptide" evidence="1">
    <location>
        <begin position="1"/>
        <end position="35"/>
    </location>
</feature>
<name>A0AAP0IAZ5_9MAGN</name>
<evidence type="ECO:0000256" key="1">
    <source>
        <dbReference type="SAM" id="SignalP"/>
    </source>
</evidence>
<gene>
    <name evidence="2" type="ORF">Scep_019401</name>
</gene>
<comment type="caution">
    <text evidence="2">The sequence shown here is derived from an EMBL/GenBank/DDBJ whole genome shotgun (WGS) entry which is preliminary data.</text>
</comment>